<dbReference type="Proteomes" id="UP000694680">
    <property type="component" value="Chromosome 5"/>
</dbReference>
<sequence length="155" mass="16865">VAENHGLGDGDASIDVTQSLELLLLAVTQYIVLLDGVQGLLLPLQLDDVGFGHNFCFHKPLNANTLVLVTLCGNHDVSFIQDKHLDLLGVYEPKFTAPVQHSTRCANDDLLLHLTFISSDGVNQFNLRIVFSHLLDHLTSLKSQLIASIIGNAVS</sequence>
<proteinExistence type="predicted"/>
<dbReference type="AlphaFoldDB" id="A0A8C5HRX8"/>
<name>A0A8C5HRX8_GOUWI</name>
<evidence type="ECO:0000313" key="1">
    <source>
        <dbReference type="Ensembl" id="ENSGWIP00000049802.1"/>
    </source>
</evidence>
<protein>
    <submittedName>
        <fullName evidence="1">Uncharacterized protein</fullName>
    </submittedName>
</protein>
<dbReference type="Ensembl" id="ENSGWIT00000053818.1">
    <property type="protein sequence ID" value="ENSGWIP00000049802.1"/>
    <property type="gene ID" value="ENSGWIG00000024272.1"/>
</dbReference>
<organism evidence="1 2">
    <name type="scientific">Gouania willdenowi</name>
    <name type="common">Blunt-snouted clingfish</name>
    <name type="synonym">Lepadogaster willdenowi</name>
    <dbReference type="NCBI Taxonomy" id="441366"/>
    <lineage>
        <taxon>Eukaryota</taxon>
        <taxon>Metazoa</taxon>
        <taxon>Chordata</taxon>
        <taxon>Craniata</taxon>
        <taxon>Vertebrata</taxon>
        <taxon>Euteleostomi</taxon>
        <taxon>Actinopterygii</taxon>
        <taxon>Neopterygii</taxon>
        <taxon>Teleostei</taxon>
        <taxon>Neoteleostei</taxon>
        <taxon>Acanthomorphata</taxon>
        <taxon>Ovalentaria</taxon>
        <taxon>Blenniimorphae</taxon>
        <taxon>Blenniiformes</taxon>
        <taxon>Gobiesocoidei</taxon>
        <taxon>Gobiesocidae</taxon>
        <taxon>Gobiesocinae</taxon>
        <taxon>Gouania</taxon>
    </lineage>
</organism>
<evidence type="ECO:0000313" key="2">
    <source>
        <dbReference type="Proteomes" id="UP000694680"/>
    </source>
</evidence>
<keyword evidence="2" id="KW-1185">Reference proteome</keyword>
<accession>A0A8C5HRX8</accession>
<reference evidence="1" key="3">
    <citation type="submission" date="2025-09" db="UniProtKB">
        <authorList>
            <consortium name="Ensembl"/>
        </authorList>
    </citation>
    <scope>IDENTIFICATION</scope>
</reference>
<reference evidence="1" key="1">
    <citation type="submission" date="2020-06" db="EMBL/GenBank/DDBJ databases">
        <authorList>
            <consortium name="Wellcome Sanger Institute Data Sharing"/>
        </authorList>
    </citation>
    <scope>NUCLEOTIDE SEQUENCE [LARGE SCALE GENOMIC DNA]</scope>
</reference>
<reference evidence="1" key="2">
    <citation type="submission" date="2025-08" db="UniProtKB">
        <authorList>
            <consortium name="Ensembl"/>
        </authorList>
    </citation>
    <scope>IDENTIFICATION</scope>
</reference>